<proteinExistence type="predicted"/>
<sequence>MLRILLGEQPSEWDEHTRETVQAIESFILLAGNYAKRRSEKAANFRKFAVRAEGVLRSLDELEQSKYVALRYAERIEHSRLTEMSPDEKLDYDRHVYFDKNAYIRVFSLLDKLGALLNDFLELNTSRMKPQFSYFTVLRNMRLNGLHSELFPKLDEIKEKFREPMSRLRKRRNMEIHFMNAELQDDIVAVGEKASDRSHLENIHANMADLDCGWAMVSDSLRLSLQYSCRRLRAMS</sequence>
<dbReference type="Proteomes" id="UP000266340">
    <property type="component" value="Unassembled WGS sequence"/>
</dbReference>
<evidence type="ECO:0000313" key="3">
    <source>
        <dbReference type="Proteomes" id="UP000266340"/>
    </source>
</evidence>
<dbReference type="EMBL" id="QXJM01000039">
    <property type="protein sequence ID" value="RIE02768.1"/>
    <property type="molecule type" value="Genomic_DNA"/>
</dbReference>
<dbReference type="RefSeq" id="WP_119150801.1">
    <property type="nucleotide sequence ID" value="NZ_JBHSOV010000035.1"/>
</dbReference>
<evidence type="ECO:0000313" key="2">
    <source>
        <dbReference type="EMBL" id="RIE02768.1"/>
    </source>
</evidence>
<dbReference type="Pfam" id="PF18730">
    <property type="entry name" value="HEPN_Cthe2314"/>
    <property type="match status" value="1"/>
</dbReference>
<organism evidence="2 3">
    <name type="scientific">Cohnella faecalis</name>
    <dbReference type="NCBI Taxonomy" id="2315694"/>
    <lineage>
        <taxon>Bacteria</taxon>
        <taxon>Bacillati</taxon>
        <taxon>Bacillota</taxon>
        <taxon>Bacilli</taxon>
        <taxon>Bacillales</taxon>
        <taxon>Paenibacillaceae</taxon>
        <taxon>Cohnella</taxon>
    </lineage>
</organism>
<dbReference type="AlphaFoldDB" id="A0A398CPV0"/>
<name>A0A398CPV0_9BACL</name>
<comment type="caution">
    <text evidence="2">The sequence shown here is derived from an EMBL/GenBank/DDBJ whole genome shotgun (WGS) entry which is preliminary data.</text>
</comment>
<dbReference type="OrthoDB" id="2641850at2"/>
<evidence type="ECO:0000259" key="1">
    <source>
        <dbReference type="Pfam" id="PF18730"/>
    </source>
</evidence>
<dbReference type="InterPro" id="IPR041394">
    <property type="entry name" value="HEPN_Cthe2314"/>
</dbReference>
<protein>
    <recommendedName>
        <fullName evidence="1">Cthe-2314-like HEPN domain-containing protein</fullName>
    </recommendedName>
</protein>
<reference evidence="2 3" key="1">
    <citation type="submission" date="2018-09" db="EMBL/GenBank/DDBJ databases">
        <title>Cohnella cavernae sp. nov., isolated from a karst cave.</title>
        <authorList>
            <person name="Zhu H."/>
        </authorList>
    </citation>
    <scope>NUCLEOTIDE SEQUENCE [LARGE SCALE GENOMIC DNA]</scope>
    <source>
        <strain evidence="2 3">K2E09-144</strain>
    </source>
</reference>
<keyword evidence="3" id="KW-1185">Reference proteome</keyword>
<gene>
    <name evidence="2" type="ORF">D3H35_19200</name>
</gene>
<accession>A0A398CPV0</accession>
<feature type="domain" description="Cthe-2314-like HEPN" evidence="1">
    <location>
        <begin position="54"/>
        <end position="227"/>
    </location>
</feature>